<dbReference type="GO" id="GO:0030943">
    <property type="term" value="F:mitochondrion targeting sequence binding"/>
    <property type="evidence" value="ECO:0007669"/>
    <property type="project" value="TreeGrafter"/>
</dbReference>
<evidence type="ECO:0000256" key="4">
    <source>
        <dbReference type="ARBA" id="ARBA00022787"/>
    </source>
</evidence>
<comment type="subcellular location">
    <subcellularLocation>
        <location evidence="1">Mitochondrion outer membrane</location>
        <topology evidence="1">Single-pass membrane protein</topology>
    </subcellularLocation>
</comment>
<dbReference type="Gene3D" id="1.25.40.10">
    <property type="entry name" value="Tetratricopeptide repeat domain"/>
    <property type="match status" value="2"/>
</dbReference>
<evidence type="ECO:0000313" key="13">
    <source>
        <dbReference type="Proteomes" id="UP000078542"/>
    </source>
</evidence>
<dbReference type="PANTHER" id="PTHR46208:SF1">
    <property type="entry name" value="MITOCHONDRIAL IMPORT RECEPTOR SUBUNIT TOM70"/>
    <property type="match status" value="1"/>
</dbReference>
<keyword evidence="12" id="KW-0675">Receptor</keyword>
<dbReference type="GO" id="GO:0005741">
    <property type="term" value="C:mitochondrial outer membrane"/>
    <property type="evidence" value="ECO:0007669"/>
    <property type="project" value="UniProtKB-SubCell"/>
</dbReference>
<dbReference type="GO" id="GO:0008320">
    <property type="term" value="F:protein transmembrane transporter activity"/>
    <property type="evidence" value="ECO:0007669"/>
    <property type="project" value="TreeGrafter"/>
</dbReference>
<keyword evidence="4" id="KW-1000">Mitochondrion outer membrane</keyword>
<proteinExistence type="inferred from homology"/>
<evidence type="ECO:0000313" key="12">
    <source>
        <dbReference type="EMBL" id="KYN02395.1"/>
    </source>
</evidence>
<name>A0A195CP24_9HYME</name>
<dbReference type="Pfam" id="PF00515">
    <property type="entry name" value="TPR_1"/>
    <property type="match status" value="1"/>
</dbReference>
<evidence type="ECO:0000256" key="8">
    <source>
        <dbReference type="ARBA" id="ARBA00023136"/>
    </source>
</evidence>
<feature type="repeat" description="TPR" evidence="10">
    <location>
        <begin position="259"/>
        <end position="292"/>
    </location>
</feature>
<comment type="similarity">
    <text evidence="9">Belongs to the Tom70 family.</text>
</comment>
<dbReference type="InterPro" id="IPR019734">
    <property type="entry name" value="TPR_rpt"/>
</dbReference>
<reference evidence="12 13" key="1">
    <citation type="submission" date="2016-03" db="EMBL/GenBank/DDBJ databases">
        <title>Cyphomyrmex costatus WGS genome.</title>
        <authorList>
            <person name="Nygaard S."/>
            <person name="Hu H."/>
            <person name="Boomsma J."/>
            <person name="Zhang G."/>
        </authorList>
    </citation>
    <scope>NUCLEOTIDE SEQUENCE [LARGE SCALE GENOMIC DNA]</scope>
    <source>
        <strain evidence="12">MS0001</strain>
        <tissue evidence="12">Whole body</tissue>
    </source>
</reference>
<evidence type="ECO:0000256" key="11">
    <source>
        <dbReference type="SAM" id="Coils"/>
    </source>
</evidence>
<dbReference type="EMBL" id="KQ977481">
    <property type="protein sequence ID" value="KYN02395.1"/>
    <property type="molecule type" value="Genomic_DNA"/>
</dbReference>
<evidence type="ECO:0000256" key="6">
    <source>
        <dbReference type="ARBA" id="ARBA00022989"/>
    </source>
</evidence>
<keyword evidence="8" id="KW-0472">Membrane</keyword>
<keyword evidence="3" id="KW-0677">Repeat</keyword>
<keyword evidence="6" id="KW-1133">Transmembrane helix</keyword>
<keyword evidence="7" id="KW-0496">Mitochondrion</keyword>
<dbReference type="PANTHER" id="PTHR46208">
    <property type="entry name" value="MITOCHONDRIAL IMPORT RECEPTOR SUBUNIT TOM70"/>
    <property type="match status" value="1"/>
</dbReference>
<dbReference type="STRING" id="456900.A0A195CP24"/>
<keyword evidence="13" id="KW-1185">Reference proteome</keyword>
<evidence type="ECO:0000256" key="10">
    <source>
        <dbReference type="PROSITE-ProRule" id="PRU00339"/>
    </source>
</evidence>
<keyword evidence="5 10" id="KW-0802">TPR repeat</keyword>
<evidence type="ECO:0000256" key="9">
    <source>
        <dbReference type="ARBA" id="ARBA00038030"/>
    </source>
</evidence>
<feature type="non-terminal residue" evidence="12">
    <location>
        <position position="1"/>
    </location>
</feature>
<dbReference type="SUPFAM" id="SSF48452">
    <property type="entry name" value="TPR-like"/>
    <property type="match status" value="2"/>
</dbReference>
<dbReference type="SMART" id="SM00028">
    <property type="entry name" value="TPR"/>
    <property type="match status" value="6"/>
</dbReference>
<dbReference type="Proteomes" id="UP000078542">
    <property type="component" value="Unassembled WGS sequence"/>
</dbReference>
<evidence type="ECO:0000256" key="5">
    <source>
        <dbReference type="ARBA" id="ARBA00022803"/>
    </source>
</evidence>
<dbReference type="InterPro" id="IPR011990">
    <property type="entry name" value="TPR-like_helical_dom_sf"/>
</dbReference>
<sequence>IWFMHESAHFSRVARDHLNRNYGQRWIGREGSNYKKYSSVEADCTKALELNSKYTKALLRRARALEQTGDLEAALKDSFIVCIHEDVSNKTSFLKLHEIYVKLVEQQVQENLANRKFLLPSKYTIKIFIEYFPKDPVFSRLQHPTNFPQFFKKPLEALKNAEYDDIIPLCTEIIKSDEFDKLSSSKLEVLLLRATFYILLGDYVSAIRDFESILNSEDATDDVKICALIKRARVYVKLEMLEIAFEDFELAISINARYGDIYYQRGQTYLLMEKLDDAKRDFERAVECNSNFGMAYLLTCYVDFKLAEENLDLRLTRVVVKKFERAFKRFLNPPESIYCYTLYADVQLCLNFKKADACLAKAIVKYPEYAVILETRGLLQLQWHDNIDKAMEYFNKAIELDYKCETAYKELGKLEIRRENFEKAIKLLDKALIFCCTYKELLQIYILRNSAKVQLDVKNELGSIPPILRSISDFIKIQNVEKPDWLKRTSSAVQLEVKTNYFISKQLV</sequence>
<feature type="coiled-coil region" evidence="11">
    <location>
        <begin position="404"/>
        <end position="431"/>
    </location>
</feature>
<organism evidence="12 13">
    <name type="scientific">Cyphomyrmex costatus</name>
    <dbReference type="NCBI Taxonomy" id="456900"/>
    <lineage>
        <taxon>Eukaryota</taxon>
        <taxon>Metazoa</taxon>
        <taxon>Ecdysozoa</taxon>
        <taxon>Arthropoda</taxon>
        <taxon>Hexapoda</taxon>
        <taxon>Insecta</taxon>
        <taxon>Pterygota</taxon>
        <taxon>Neoptera</taxon>
        <taxon>Endopterygota</taxon>
        <taxon>Hymenoptera</taxon>
        <taxon>Apocrita</taxon>
        <taxon>Aculeata</taxon>
        <taxon>Formicoidea</taxon>
        <taxon>Formicidae</taxon>
        <taxon>Myrmicinae</taxon>
        <taxon>Cyphomyrmex</taxon>
    </lineage>
</organism>
<evidence type="ECO:0000256" key="7">
    <source>
        <dbReference type="ARBA" id="ARBA00023128"/>
    </source>
</evidence>
<evidence type="ECO:0000256" key="1">
    <source>
        <dbReference type="ARBA" id="ARBA00004572"/>
    </source>
</evidence>
<gene>
    <name evidence="12" type="ORF">ALC62_06775</name>
</gene>
<protein>
    <submittedName>
        <fullName evidence="12">Mitochondrial import receptor subunit TOM70</fullName>
    </submittedName>
</protein>
<keyword evidence="11" id="KW-0175">Coiled coil</keyword>
<dbReference type="GO" id="GO:0045039">
    <property type="term" value="P:protein insertion into mitochondrial inner membrane"/>
    <property type="evidence" value="ECO:0007669"/>
    <property type="project" value="TreeGrafter"/>
</dbReference>
<dbReference type="AlphaFoldDB" id="A0A195CP24"/>
<evidence type="ECO:0000256" key="2">
    <source>
        <dbReference type="ARBA" id="ARBA00022692"/>
    </source>
</evidence>
<accession>A0A195CP24</accession>
<dbReference type="PROSITE" id="PS50005">
    <property type="entry name" value="TPR"/>
    <property type="match status" value="1"/>
</dbReference>
<dbReference type="Pfam" id="PF13181">
    <property type="entry name" value="TPR_8"/>
    <property type="match status" value="1"/>
</dbReference>
<dbReference type="GO" id="GO:0030150">
    <property type="term" value="P:protein import into mitochondrial matrix"/>
    <property type="evidence" value="ECO:0007669"/>
    <property type="project" value="TreeGrafter"/>
</dbReference>
<keyword evidence="2" id="KW-0812">Transmembrane</keyword>
<evidence type="ECO:0000256" key="3">
    <source>
        <dbReference type="ARBA" id="ARBA00022737"/>
    </source>
</evidence>